<dbReference type="InterPro" id="IPR025452">
    <property type="entry name" value="DUF4218"/>
</dbReference>
<feature type="domain" description="DUF4216" evidence="2">
    <location>
        <begin position="882"/>
        <end position="959"/>
    </location>
</feature>
<evidence type="ECO:0000259" key="4">
    <source>
        <dbReference type="Pfam" id="PF13963"/>
    </source>
</evidence>
<dbReference type="Pfam" id="PF13952">
    <property type="entry name" value="DUF4216"/>
    <property type="match status" value="1"/>
</dbReference>
<feature type="domain" description="Transposase-associated" evidence="4">
    <location>
        <begin position="2"/>
        <end position="45"/>
    </location>
</feature>
<organism evidence="5 6">
    <name type="scientific">Erythroxylum novogranatense</name>
    <dbReference type="NCBI Taxonomy" id="1862640"/>
    <lineage>
        <taxon>Eukaryota</taxon>
        <taxon>Viridiplantae</taxon>
        <taxon>Streptophyta</taxon>
        <taxon>Embryophyta</taxon>
        <taxon>Tracheophyta</taxon>
        <taxon>Spermatophyta</taxon>
        <taxon>Magnoliopsida</taxon>
        <taxon>eudicotyledons</taxon>
        <taxon>Gunneridae</taxon>
        <taxon>Pentapetalae</taxon>
        <taxon>rosids</taxon>
        <taxon>fabids</taxon>
        <taxon>Malpighiales</taxon>
        <taxon>Erythroxylaceae</taxon>
        <taxon>Erythroxylum</taxon>
    </lineage>
</organism>
<evidence type="ECO:0000313" key="6">
    <source>
        <dbReference type="Proteomes" id="UP001159364"/>
    </source>
</evidence>
<feature type="region of interest" description="Disordered" evidence="1">
    <location>
        <begin position="996"/>
        <end position="1050"/>
    </location>
</feature>
<dbReference type="Pfam" id="PF13963">
    <property type="entry name" value="Transpos_assoc"/>
    <property type="match status" value="1"/>
</dbReference>
<dbReference type="PANTHER" id="PTHR10775">
    <property type="entry name" value="OS08G0208400 PROTEIN"/>
    <property type="match status" value="1"/>
</dbReference>
<proteinExistence type="predicted"/>
<dbReference type="AlphaFoldDB" id="A0AAV8SYU1"/>
<accession>A0AAV8SYU1</accession>
<evidence type="ECO:0000256" key="1">
    <source>
        <dbReference type="SAM" id="MobiDB-lite"/>
    </source>
</evidence>
<dbReference type="Pfam" id="PF02992">
    <property type="entry name" value="Transposase_21"/>
    <property type="match status" value="1"/>
</dbReference>
<feature type="domain" description="DUF4218" evidence="3">
    <location>
        <begin position="665"/>
        <end position="764"/>
    </location>
</feature>
<evidence type="ECO:0000259" key="3">
    <source>
        <dbReference type="Pfam" id="PF13960"/>
    </source>
</evidence>
<protein>
    <recommendedName>
        <fullName evidence="7">Transposase</fullName>
    </recommendedName>
</protein>
<reference evidence="5 6" key="1">
    <citation type="submission" date="2021-09" db="EMBL/GenBank/DDBJ databases">
        <title>Genomic insights and catalytic innovation underlie evolution of tropane alkaloids biosynthesis.</title>
        <authorList>
            <person name="Wang Y.-J."/>
            <person name="Tian T."/>
            <person name="Huang J.-P."/>
            <person name="Huang S.-X."/>
        </authorList>
    </citation>
    <scope>NUCLEOTIDE SEQUENCE [LARGE SCALE GENOMIC DNA]</scope>
    <source>
        <strain evidence="5">KIB-2018</strain>
        <tissue evidence="5">Leaf</tissue>
    </source>
</reference>
<dbReference type="Proteomes" id="UP001159364">
    <property type="component" value="Linkage Group LG07"/>
</dbReference>
<feature type="compositionally biased region" description="Acidic residues" evidence="1">
    <location>
        <begin position="1025"/>
        <end position="1040"/>
    </location>
</feature>
<evidence type="ECO:0008006" key="7">
    <source>
        <dbReference type="Google" id="ProtNLM"/>
    </source>
</evidence>
<dbReference type="PANTHER" id="PTHR10775:SF182">
    <property type="entry name" value="TRANSPOSON, EN_SPM-LIKE, TRANSPOSASE-ASSOCIATED DOMAIN PROTEIN-RELATED"/>
    <property type="match status" value="1"/>
</dbReference>
<dbReference type="InterPro" id="IPR025312">
    <property type="entry name" value="DUF4216"/>
</dbReference>
<keyword evidence="6" id="KW-1185">Reference proteome</keyword>
<dbReference type="InterPro" id="IPR004242">
    <property type="entry name" value="Transposase_21"/>
</dbReference>
<dbReference type="InterPro" id="IPR029480">
    <property type="entry name" value="Transpos_assoc"/>
</dbReference>
<dbReference type="Pfam" id="PF13960">
    <property type="entry name" value="DUF4218"/>
    <property type="match status" value="1"/>
</dbReference>
<dbReference type="EMBL" id="JAIWQS010000007">
    <property type="protein sequence ID" value="KAJ8759641.1"/>
    <property type="molecule type" value="Genomic_DNA"/>
</dbReference>
<comment type="caution">
    <text evidence="5">The sequence shown here is derived from an EMBL/GenBank/DDBJ whole genome shotgun (WGS) entry which is preliminary data.</text>
</comment>
<name>A0AAV8SYU1_9ROSI</name>
<evidence type="ECO:0000313" key="5">
    <source>
        <dbReference type="EMBL" id="KAJ8759641.1"/>
    </source>
</evidence>
<evidence type="ECO:0000259" key="2">
    <source>
        <dbReference type="Pfam" id="PF13952"/>
    </source>
</evidence>
<gene>
    <name evidence="5" type="ORF">K2173_009288</name>
</gene>
<sequence>MDGQKIICPCSKCKHKCFLTLDEVKLHLLRKGFVPNYFEWTRHDEPLICSTSRGNETQMSVNVNEYEGEVGSRGNFVHGTENAYRQMVFDGVSCTFETNTINFEEEPNAKARNFFDLLQAADQELWPGCQKMTQLSSIARILNVKSEGNISDRSFDNILEWYTESLPADHSMVDSFYNMKKLIRSLGLPVQKIDCCRLGCMLYWGDDVNLDECKFCGQSRFKPRKRAMKQKLVLWKRMYYFPLTPRLQRLYASDVTACHMRWHAEHNQEDGVMRHPSDALAWKHFNDTHQHFAVESRNVWLGLSTDGFQPFGQSGQQYSSWPVIITPYNLPPWMCMKEAYMFLTVIVPGPTNPKQKIDVYLQPLILELQHLWETGVQTYDVSLKQNFIMRAALMWTISDFPALAMLSGWSTAGKLACPHCGNDSDAFYLPSGGKISWFDNHRKFLPPDHPFRRNKYKFMKNRTVKQPAPPPKCGVEILQEIKALDLLKVTEFEADEVNRSISQNFGWRKQSIFWDLPYWKTNMVRHNLDVMHIEKNMFDNWFNTIMNIEGKTKDNAKSRADLELLCRRHELHKDVRTGKYPKACYTLDKQQKEHLCEWLKGLKFPYGYVSNLSRCVDMRKYKLFGMKSHDCHVFMRRLIPIAFRELLPSKVWEPLTELSLFFKSLTSSEINLDEMEKLENEIPVILCKLEGIFPPSLFDCIEHLPVHLPYEAKLAGPVKYRWMYPFERVEGSICNAYLVEEASTFCGHYFEPHVRTKARQVPRNDDGGGTSGADGNLSIFTYPGRTSGRAARRMLTEEEIDAAHGYILLNCQEAAENPIQNKFISDLAKGPLRTVNSYLVYFVNGYKYHTKSHVHTMPSMNSGVSIQGELMDYYGKTIEILEVEYPALPIKRCVIFKCDWYDPTPNVETKVHNRYNVVEINFRRRLRQFEPFILAMQARQVCYVPFPSLQRDKADWLAVCKVKPRGVFESYTNVEERNDSEAFQEDVASIHDTITCDDTEPLHDPSNAYVDISSAESDDGNNGSEQEEEFDSYSSNEEDDCNLHLSSDSN</sequence>